<evidence type="ECO:0000313" key="5">
    <source>
        <dbReference type="EnsemblMetazoa" id="ACHR006222-PA"/>
    </source>
</evidence>
<reference evidence="6" key="1">
    <citation type="submission" date="2013-03" db="EMBL/GenBank/DDBJ databases">
        <title>The Genome Sequence of Anopheles christyi ACHKN1017.</title>
        <authorList>
            <consortium name="The Broad Institute Genomics Platform"/>
            <person name="Neafsey D.E."/>
            <person name="Besansky N."/>
            <person name="Walker B."/>
            <person name="Young S.K."/>
            <person name="Zeng Q."/>
            <person name="Gargeya S."/>
            <person name="Fitzgerald M."/>
            <person name="Haas B."/>
            <person name="Abouelleil A."/>
            <person name="Allen A.W."/>
            <person name="Alvarado L."/>
            <person name="Arachchi H.M."/>
            <person name="Berlin A.M."/>
            <person name="Chapman S.B."/>
            <person name="Gainer-Dewar J."/>
            <person name="Goldberg J."/>
            <person name="Griggs A."/>
            <person name="Gujja S."/>
            <person name="Hansen M."/>
            <person name="Howarth C."/>
            <person name="Imamovic A."/>
            <person name="Ireland A."/>
            <person name="Larimer J."/>
            <person name="McCowan C."/>
            <person name="Murphy C."/>
            <person name="Pearson M."/>
            <person name="Poon T.W."/>
            <person name="Priest M."/>
            <person name="Roberts A."/>
            <person name="Saif S."/>
            <person name="Shea T."/>
            <person name="Sisk P."/>
            <person name="Sykes S."/>
            <person name="Wortman J."/>
            <person name="Nusbaum C."/>
            <person name="Birren B."/>
        </authorList>
    </citation>
    <scope>NUCLEOTIDE SEQUENCE [LARGE SCALE GENOMIC DNA]</scope>
    <source>
        <strain evidence="6">ACHKN1017</strain>
    </source>
</reference>
<dbReference type="InterPro" id="IPR000618">
    <property type="entry name" value="Insect_cuticle"/>
</dbReference>
<feature type="compositionally biased region" description="Low complexity" evidence="3">
    <location>
        <begin position="24"/>
        <end position="49"/>
    </location>
</feature>
<dbReference type="InterPro" id="IPR051217">
    <property type="entry name" value="Insect_Cuticle_Struc_Prot"/>
</dbReference>
<dbReference type="EnsemblMetazoa" id="ACHR006222-RA">
    <property type="protein sequence ID" value="ACHR006222-PA"/>
    <property type="gene ID" value="ACHR006222"/>
</dbReference>
<feature type="chain" id="PRO_5008125140" evidence="4">
    <location>
        <begin position="17"/>
        <end position="587"/>
    </location>
</feature>
<evidence type="ECO:0000256" key="4">
    <source>
        <dbReference type="SAM" id="SignalP"/>
    </source>
</evidence>
<name>A0A182K637_9DIPT</name>
<dbReference type="GO" id="GO:0031012">
    <property type="term" value="C:extracellular matrix"/>
    <property type="evidence" value="ECO:0007669"/>
    <property type="project" value="TreeGrafter"/>
</dbReference>
<dbReference type="InterPro" id="IPR031311">
    <property type="entry name" value="CHIT_BIND_RR_consensus"/>
</dbReference>
<protein>
    <submittedName>
        <fullName evidence="5">Uncharacterized protein</fullName>
    </submittedName>
</protein>
<keyword evidence="4" id="KW-0732">Signal</keyword>
<dbReference type="PANTHER" id="PTHR12236:SF46">
    <property type="entry name" value="CUTICULAR PROTEIN 30B-RELATED"/>
    <property type="match status" value="1"/>
</dbReference>
<evidence type="ECO:0000313" key="6">
    <source>
        <dbReference type="Proteomes" id="UP000075881"/>
    </source>
</evidence>
<dbReference type="PRINTS" id="PR00947">
    <property type="entry name" value="CUTICLE"/>
</dbReference>
<dbReference type="GO" id="GO:0005615">
    <property type="term" value="C:extracellular space"/>
    <property type="evidence" value="ECO:0007669"/>
    <property type="project" value="TreeGrafter"/>
</dbReference>
<keyword evidence="1 2" id="KW-0193">Cuticle</keyword>
<proteinExistence type="predicted"/>
<dbReference type="VEuPathDB" id="VectorBase:ACHR006222"/>
<evidence type="ECO:0000256" key="3">
    <source>
        <dbReference type="SAM" id="MobiDB-lite"/>
    </source>
</evidence>
<feature type="region of interest" description="Disordered" evidence="3">
    <location>
        <begin position="75"/>
        <end position="100"/>
    </location>
</feature>
<dbReference type="PROSITE" id="PS51155">
    <property type="entry name" value="CHIT_BIND_RR_2"/>
    <property type="match status" value="2"/>
</dbReference>
<accession>A0A182K637</accession>
<dbReference type="PANTHER" id="PTHR12236">
    <property type="entry name" value="STRUCTURAL CONTITUENT OF CUTICLE"/>
    <property type="match status" value="1"/>
</dbReference>
<organism evidence="5 6">
    <name type="scientific">Anopheles christyi</name>
    <dbReference type="NCBI Taxonomy" id="43041"/>
    <lineage>
        <taxon>Eukaryota</taxon>
        <taxon>Metazoa</taxon>
        <taxon>Ecdysozoa</taxon>
        <taxon>Arthropoda</taxon>
        <taxon>Hexapoda</taxon>
        <taxon>Insecta</taxon>
        <taxon>Pterygota</taxon>
        <taxon>Neoptera</taxon>
        <taxon>Endopterygota</taxon>
        <taxon>Diptera</taxon>
        <taxon>Nematocera</taxon>
        <taxon>Culicoidea</taxon>
        <taxon>Culicidae</taxon>
        <taxon>Anophelinae</taxon>
        <taxon>Anopheles</taxon>
    </lineage>
</organism>
<feature type="region of interest" description="Disordered" evidence="3">
    <location>
        <begin position="175"/>
        <end position="323"/>
    </location>
</feature>
<feature type="signal peptide" evidence="4">
    <location>
        <begin position="1"/>
        <end position="16"/>
    </location>
</feature>
<dbReference type="STRING" id="43041.A0A182K637"/>
<keyword evidence="6" id="KW-1185">Reference proteome</keyword>
<reference evidence="5" key="2">
    <citation type="submission" date="2020-05" db="UniProtKB">
        <authorList>
            <consortium name="EnsemblMetazoa"/>
        </authorList>
    </citation>
    <scope>IDENTIFICATION</scope>
    <source>
        <strain evidence="5">ACHKN1017</strain>
    </source>
</reference>
<dbReference type="GO" id="GO:0042302">
    <property type="term" value="F:structural constituent of cuticle"/>
    <property type="evidence" value="ECO:0007669"/>
    <property type="project" value="UniProtKB-UniRule"/>
</dbReference>
<dbReference type="Pfam" id="PF00379">
    <property type="entry name" value="Chitin_bind_4"/>
    <property type="match status" value="2"/>
</dbReference>
<dbReference type="AlphaFoldDB" id="A0A182K637"/>
<dbReference type="PROSITE" id="PS00233">
    <property type="entry name" value="CHIT_BIND_RR_1"/>
    <property type="match status" value="2"/>
</dbReference>
<dbReference type="Proteomes" id="UP000075881">
    <property type="component" value="Unassembled WGS sequence"/>
</dbReference>
<evidence type="ECO:0000256" key="1">
    <source>
        <dbReference type="ARBA" id="ARBA00022460"/>
    </source>
</evidence>
<evidence type="ECO:0000256" key="2">
    <source>
        <dbReference type="PROSITE-ProRule" id="PRU00497"/>
    </source>
</evidence>
<sequence>MSIQIFTIFLIAAVSAASLQQQQSQQQQQPQQQQQQHPQQQQHQQQPQQNDPWDLKRYATDAQNQNDEQVGYDFSYSVHDPVTGDQKSQEESRRNGHVRGQYSWVDADGIRQIVNYRADDRNGFNAEQRREPAQRPRLNRVLQFIPAQTVAPLYTIDTIIAPAYTSVSRIDQIRRRDQTSRDNRDEINEDERSGREDHRDSVRNDRLEEPRDDRRNERRDDGRDERRDDPREDRHEERREDRRDERREDRREERREDRRDDRREDRREERRDSTREDNRQSSLRDDRVDEHQEERRTDRLNERREERNERREDGRDNRDERRQAVQEIATQSEYIALFAVLAVASAGVIPYEEVHASYQPASYSTHLAQPALIKTVAQPATIVKTISQPTLVKHIDEDHNAQYDFSYGVHDDHTGDIKEQHESRHGDQVHGQYSLIDSDGHKRTVEYTADDHNGFNAVVHREPTDIKIPQPIVQKVIAQPAIAKVIAQPAKIIAAQPAYYSQPAPAVVKTFLALCAVFAVANAGIQQPIHPVYHAAPINFAQPALFKPQPQQTAYAQPALIKTVQQPTFVKTYAQPAIVKNYVQPSV</sequence>
<feature type="region of interest" description="Disordered" evidence="3">
    <location>
        <begin position="24"/>
        <end position="51"/>
    </location>
</feature>